<gene>
    <name evidence="1" type="ORF">Amon02_000500400</name>
</gene>
<dbReference type="Proteomes" id="UP001165064">
    <property type="component" value="Unassembled WGS sequence"/>
</dbReference>
<dbReference type="EMBL" id="BSXS01003567">
    <property type="protein sequence ID" value="GME81537.1"/>
    <property type="molecule type" value="Genomic_DNA"/>
</dbReference>
<sequence length="185" mass="21897">MNLHSDRYECPHCGKRHDRQDRLKKHVQRCSTTGKLPQRYDELVQPVHQPTFACTECSNVYRIASDLQGHLIVVHPDRYKCPYCGIRHDDEDEYMEHVQLCCLQRDMKVLHVTDRPGFVCGQCSYVYTSEEGLKSHMNIHTDCYKCPYCDRRHDHEDALEKHVETCSLRKIHDFSFSRDTHHYSS</sequence>
<protein>
    <submittedName>
        <fullName evidence="1">Unnamed protein product</fullName>
    </submittedName>
</protein>
<reference evidence="1" key="1">
    <citation type="submission" date="2023-04" db="EMBL/GenBank/DDBJ databases">
        <title>Ambrosiozyma monospora NBRC 10751.</title>
        <authorList>
            <person name="Ichikawa N."/>
            <person name="Sato H."/>
            <person name="Tonouchi N."/>
        </authorList>
    </citation>
    <scope>NUCLEOTIDE SEQUENCE</scope>
    <source>
        <strain evidence="1">NBRC 10751</strain>
    </source>
</reference>
<evidence type="ECO:0000313" key="1">
    <source>
        <dbReference type="EMBL" id="GME81537.1"/>
    </source>
</evidence>
<name>A0ACB5T576_AMBMO</name>
<accession>A0ACB5T576</accession>
<keyword evidence="2" id="KW-1185">Reference proteome</keyword>
<comment type="caution">
    <text evidence="1">The sequence shown here is derived from an EMBL/GenBank/DDBJ whole genome shotgun (WGS) entry which is preliminary data.</text>
</comment>
<proteinExistence type="predicted"/>
<evidence type="ECO:0000313" key="2">
    <source>
        <dbReference type="Proteomes" id="UP001165064"/>
    </source>
</evidence>
<organism evidence="1 2">
    <name type="scientific">Ambrosiozyma monospora</name>
    <name type="common">Yeast</name>
    <name type="synonym">Endomycopsis monosporus</name>
    <dbReference type="NCBI Taxonomy" id="43982"/>
    <lineage>
        <taxon>Eukaryota</taxon>
        <taxon>Fungi</taxon>
        <taxon>Dikarya</taxon>
        <taxon>Ascomycota</taxon>
        <taxon>Saccharomycotina</taxon>
        <taxon>Pichiomycetes</taxon>
        <taxon>Pichiales</taxon>
        <taxon>Pichiaceae</taxon>
        <taxon>Ambrosiozyma</taxon>
    </lineage>
</organism>